<evidence type="ECO:0000313" key="1">
    <source>
        <dbReference type="EMBL" id="KJA12655.1"/>
    </source>
</evidence>
<gene>
    <name evidence="1" type="ORF">HYPSUDRAFT_210268</name>
</gene>
<organism evidence="1 2">
    <name type="scientific">Hypholoma sublateritium (strain FD-334 SS-4)</name>
    <dbReference type="NCBI Taxonomy" id="945553"/>
    <lineage>
        <taxon>Eukaryota</taxon>
        <taxon>Fungi</taxon>
        <taxon>Dikarya</taxon>
        <taxon>Basidiomycota</taxon>
        <taxon>Agaricomycotina</taxon>
        <taxon>Agaricomycetes</taxon>
        <taxon>Agaricomycetidae</taxon>
        <taxon>Agaricales</taxon>
        <taxon>Agaricineae</taxon>
        <taxon>Strophariaceae</taxon>
        <taxon>Hypholoma</taxon>
    </lineage>
</organism>
<evidence type="ECO:0000313" key="2">
    <source>
        <dbReference type="Proteomes" id="UP000054270"/>
    </source>
</evidence>
<accession>A0A0D2NVV5</accession>
<proteinExistence type="predicted"/>
<keyword evidence="2" id="KW-1185">Reference proteome</keyword>
<dbReference type="AlphaFoldDB" id="A0A0D2NVV5"/>
<name>A0A0D2NVV5_HYPSF</name>
<dbReference type="EMBL" id="KN818026">
    <property type="protein sequence ID" value="KJA12655.1"/>
    <property type="molecule type" value="Genomic_DNA"/>
</dbReference>
<dbReference type="Proteomes" id="UP000054270">
    <property type="component" value="Unassembled WGS sequence"/>
</dbReference>
<protein>
    <submittedName>
        <fullName evidence="1">Uncharacterized protein</fullName>
    </submittedName>
</protein>
<reference evidence="2" key="1">
    <citation type="submission" date="2014-04" db="EMBL/GenBank/DDBJ databases">
        <title>Evolutionary Origins and Diversification of the Mycorrhizal Mutualists.</title>
        <authorList>
            <consortium name="DOE Joint Genome Institute"/>
            <consortium name="Mycorrhizal Genomics Consortium"/>
            <person name="Kohler A."/>
            <person name="Kuo A."/>
            <person name="Nagy L.G."/>
            <person name="Floudas D."/>
            <person name="Copeland A."/>
            <person name="Barry K.W."/>
            <person name="Cichocki N."/>
            <person name="Veneault-Fourrey C."/>
            <person name="LaButti K."/>
            <person name="Lindquist E.A."/>
            <person name="Lipzen A."/>
            <person name="Lundell T."/>
            <person name="Morin E."/>
            <person name="Murat C."/>
            <person name="Riley R."/>
            <person name="Ohm R."/>
            <person name="Sun H."/>
            <person name="Tunlid A."/>
            <person name="Henrissat B."/>
            <person name="Grigoriev I.V."/>
            <person name="Hibbett D.S."/>
            <person name="Martin F."/>
        </authorList>
    </citation>
    <scope>NUCLEOTIDE SEQUENCE [LARGE SCALE GENOMIC DNA]</scope>
    <source>
        <strain evidence="2">FD-334 SS-4</strain>
    </source>
</reference>
<sequence>MSVPNLRHPYHLPDCYDGDIDKGPGDRTLKYVREIYDDVIFSGFASPNEEVTTDPQYYRLNELHHDASKKTSLTDIFDEEERKRMGGCHERDLFHLHRDWRWTLALTTIQRLQVLRPIFDSKFKAFVPESDLWGAAIYVHNIWEFFSLLLDFVLEGIANQLISGDFSTETAHQLAEQLLIRFGSGVKPVMDFYGDICGSDIFNHLIGRKAGSQRTQCSFKSAFEIANDLGGIFVFETVTSYVSTKFRERT</sequence>